<evidence type="ECO:0000256" key="5">
    <source>
        <dbReference type="ARBA" id="ARBA00022723"/>
    </source>
</evidence>
<evidence type="ECO:0000256" key="1">
    <source>
        <dbReference type="ARBA" id="ARBA00001771"/>
    </source>
</evidence>
<dbReference type="Gene3D" id="3.40.1190.20">
    <property type="match status" value="1"/>
</dbReference>
<comment type="cofactor">
    <cofactor evidence="2 11">
        <name>Mg(2+)</name>
        <dbReference type="ChEBI" id="CHEBI:18420"/>
    </cofactor>
</comment>
<proteinExistence type="inferred from homology"/>
<dbReference type="EMBL" id="MPLS01000001">
    <property type="protein sequence ID" value="ORI98743.1"/>
    <property type="molecule type" value="Genomic_DNA"/>
</dbReference>
<comment type="similarity">
    <text evidence="11">Belongs to the Thz kinase family.</text>
</comment>
<evidence type="ECO:0000256" key="8">
    <source>
        <dbReference type="ARBA" id="ARBA00022840"/>
    </source>
</evidence>
<keyword evidence="7 11" id="KW-0418">Kinase</keyword>
<evidence type="ECO:0000256" key="6">
    <source>
        <dbReference type="ARBA" id="ARBA00022741"/>
    </source>
</evidence>
<dbReference type="PRINTS" id="PR01099">
    <property type="entry name" value="HYETHTZKNASE"/>
</dbReference>
<feature type="binding site" evidence="11">
    <location>
        <position position="113"/>
    </location>
    <ligand>
        <name>ATP</name>
        <dbReference type="ChEBI" id="CHEBI:30616"/>
    </ligand>
</feature>
<dbReference type="AlphaFoldDB" id="A0A1X0VGA9"/>
<keyword evidence="10 11" id="KW-0784">Thiamine biosynthesis</keyword>
<dbReference type="HAMAP" id="MF_00228">
    <property type="entry name" value="Thz_kinase"/>
    <property type="match status" value="1"/>
</dbReference>
<dbReference type="GO" id="GO:0005524">
    <property type="term" value="F:ATP binding"/>
    <property type="evidence" value="ECO:0007669"/>
    <property type="project" value="UniProtKB-UniRule"/>
</dbReference>
<gene>
    <name evidence="11" type="primary">thiM</name>
    <name evidence="12" type="ORF">BMR96_00375</name>
</gene>
<feature type="binding site" evidence="11">
    <location>
        <position position="38"/>
    </location>
    <ligand>
        <name>substrate</name>
    </ligand>
</feature>
<feature type="binding site" evidence="11">
    <location>
        <position position="185"/>
    </location>
    <ligand>
        <name>substrate</name>
    </ligand>
</feature>
<evidence type="ECO:0000256" key="10">
    <source>
        <dbReference type="ARBA" id="ARBA00022977"/>
    </source>
</evidence>
<keyword evidence="8 11" id="KW-0067">ATP-binding</keyword>
<evidence type="ECO:0000256" key="2">
    <source>
        <dbReference type="ARBA" id="ARBA00001946"/>
    </source>
</evidence>
<evidence type="ECO:0000256" key="11">
    <source>
        <dbReference type="HAMAP-Rule" id="MF_00228"/>
    </source>
</evidence>
<evidence type="ECO:0000256" key="3">
    <source>
        <dbReference type="ARBA" id="ARBA00004868"/>
    </source>
</evidence>
<dbReference type="SUPFAM" id="SSF53613">
    <property type="entry name" value="Ribokinase-like"/>
    <property type="match status" value="1"/>
</dbReference>
<comment type="function">
    <text evidence="11">Catalyzes the phosphorylation of the hydroxyl group of 4-methyl-5-beta-hydroxyethylthiazole (THZ).</text>
</comment>
<evidence type="ECO:0000313" key="13">
    <source>
        <dbReference type="Proteomes" id="UP000192288"/>
    </source>
</evidence>
<evidence type="ECO:0000313" key="12">
    <source>
        <dbReference type="EMBL" id="ORI98743.1"/>
    </source>
</evidence>
<dbReference type="eggNOG" id="COG2145">
    <property type="taxonomic scope" value="Bacteria"/>
</dbReference>
<keyword evidence="6 11" id="KW-0547">Nucleotide-binding</keyword>
<comment type="caution">
    <text evidence="12">The sequence shown here is derived from an EMBL/GenBank/DDBJ whole genome shotgun (WGS) entry which is preliminary data.</text>
</comment>
<feature type="binding site" evidence="11">
    <location>
        <position position="158"/>
    </location>
    <ligand>
        <name>ATP</name>
        <dbReference type="ChEBI" id="CHEBI:30616"/>
    </ligand>
</feature>
<comment type="catalytic activity">
    <reaction evidence="1 11">
        <text>5-(2-hydroxyethyl)-4-methylthiazole + ATP = 4-methyl-5-(2-phosphooxyethyl)-thiazole + ADP + H(+)</text>
        <dbReference type="Rhea" id="RHEA:24212"/>
        <dbReference type="ChEBI" id="CHEBI:15378"/>
        <dbReference type="ChEBI" id="CHEBI:17957"/>
        <dbReference type="ChEBI" id="CHEBI:30616"/>
        <dbReference type="ChEBI" id="CHEBI:58296"/>
        <dbReference type="ChEBI" id="CHEBI:456216"/>
        <dbReference type="EC" id="2.7.1.50"/>
    </reaction>
</comment>
<dbReference type="GO" id="GO:0009229">
    <property type="term" value="P:thiamine diphosphate biosynthetic process"/>
    <property type="evidence" value="ECO:0007669"/>
    <property type="project" value="UniProtKB-UniRule"/>
</dbReference>
<evidence type="ECO:0000256" key="7">
    <source>
        <dbReference type="ARBA" id="ARBA00022777"/>
    </source>
</evidence>
<protein>
    <recommendedName>
        <fullName evidence="11">Hydroxyethylthiazole kinase</fullName>
        <ecNumber evidence="11">2.7.1.50</ecNumber>
    </recommendedName>
    <alternativeName>
        <fullName evidence="11">4-methyl-5-beta-hydroxyethylthiazole kinase</fullName>
        <shortName evidence="11">TH kinase</shortName>
        <shortName evidence="11">Thz kinase</shortName>
    </alternativeName>
</protein>
<dbReference type="NCBIfam" id="NF006830">
    <property type="entry name" value="PRK09355.1"/>
    <property type="match status" value="1"/>
</dbReference>
<evidence type="ECO:0000256" key="9">
    <source>
        <dbReference type="ARBA" id="ARBA00022842"/>
    </source>
</evidence>
<dbReference type="UniPathway" id="UPA00060">
    <property type="reaction ID" value="UER00139"/>
</dbReference>
<evidence type="ECO:0000256" key="4">
    <source>
        <dbReference type="ARBA" id="ARBA00022679"/>
    </source>
</evidence>
<dbReference type="PIRSF" id="PIRSF000513">
    <property type="entry name" value="Thz_kinase"/>
    <property type="match status" value="1"/>
</dbReference>
<organism evidence="12 13">
    <name type="scientific">Leuconostoc pseudomesenteroides</name>
    <dbReference type="NCBI Taxonomy" id="33968"/>
    <lineage>
        <taxon>Bacteria</taxon>
        <taxon>Bacillati</taxon>
        <taxon>Bacillota</taxon>
        <taxon>Bacilli</taxon>
        <taxon>Lactobacillales</taxon>
        <taxon>Lactobacillaceae</taxon>
        <taxon>Leuconostoc</taxon>
    </lineage>
</organism>
<accession>A0A1X0VGA9</accession>
<name>A0A1X0VGA9_LEUPS</name>
<comment type="pathway">
    <text evidence="3 11">Cofactor biosynthesis; thiamine diphosphate biosynthesis; 4-methyl-5-(2-phosphoethyl)-thiazole from 5-(2-hydroxyethyl)-4-methylthiazole: step 1/1.</text>
</comment>
<sequence length="258" mass="27365">MTIKNVRTQSPLVLTYANFVTPQFVANVVNVIGASPLMSREVSEFNDLCQIAHAVVINIGTLKANELSDIVTLSKVATNLDKPVILDPVAVAVPFRSKAVQTLMREGHVDIIRGNAAEIAWFADIDFDSQGIDATGSGDVIAIAQLAAEKTGAIITLSGAKDVISDGHQTAVIETDVPLLSTNVGTGDALSSMIGAFVAESLTMENVTYTMATFKLAGLKASHQITTPGFYSMQLLDELAAITSEEVATFMTESVQYL</sequence>
<keyword evidence="9 11" id="KW-0460">Magnesium</keyword>
<dbReference type="STRING" id="33968.BMS77_02950"/>
<dbReference type="EC" id="2.7.1.50" evidence="11"/>
<dbReference type="GO" id="GO:0004417">
    <property type="term" value="F:hydroxyethylthiazole kinase activity"/>
    <property type="evidence" value="ECO:0007669"/>
    <property type="project" value="UniProtKB-UniRule"/>
</dbReference>
<dbReference type="Proteomes" id="UP000192288">
    <property type="component" value="Unassembled WGS sequence"/>
</dbReference>
<dbReference type="Pfam" id="PF02110">
    <property type="entry name" value="HK"/>
    <property type="match status" value="1"/>
</dbReference>
<reference evidence="12 13" key="1">
    <citation type="journal article" date="2017" name="Front. Microbiol.">
        <title>Genomic Characterization of Dairy Associated Leuconostoc Species and Diversity of Leuconostocs in Undefined Mixed Mesophilic Starter Cultures.</title>
        <authorList>
            <person name="Frantzen C.A."/>
            <person name="Kot W."/>
            <person name="Pedersen T.B."/>
            <person name="Ardo Y.M."/>
            <person name="Broadbent J.R."/>
            <person name="Neve H."/>
            <person name="Hansen L.H."/>
            <person name="Dal Bello F."/>
            <person name="Ostlie H.M."/>
            <person name="Kleppen H.P."/>
            <person name="Vogensen F.K."/>
            <person name="Holo H."/>
        </authorList>
    </citation>
    <scope>NUCLEOTIDE SEQUENCE [LARGE SCALE GENOMIC DNA]</scope>
    <source>
        <strain evidence="12 13">LMGCF08</strain>
    </source>
</reference>
<dbReference type="InterPro" id="IPR029056">
    <property type="entry name" value="Ribokinase-like"/>
</dbReference>
<keyword evidence="4 11" id="KW-0808">Transferase</keyword>
<dbReference type="RefSeq" id="WP_080519042.1">
    <property type="nucleotide sequence ID" value="NZ_MPLS01000001.1"/>
</dbReference>
<dbReference type="CDD" id="cd01170">
    <property type="entry name" value="THZ_kinase"/>
    <property type="match status" value="1"/>
</dbReference>
<dbReference type="GO" id="GO:0009228">
    <property type="term" value="P:thiamine biosynthetic process"/>
    <property type="evidence" value="ECO:0007669"/>
    <property type="project" value="UniProtKB-KW"/>
</dbReference>
<dbReference type="InterPro" id="IPR000417">
    <property type="entry name" value="Hyethyz_kinase"/>
</dbReference>
<keyword evidence="5 11" id="KW-0479">Metal-binding</keyword>
<dbReference type="GO" id="GO:0000287">
    <property type="term" value="F:magnesium ion binding"/>
    <property type="evidence" value="ECO:0007669"/>
    <property type="project" value="UniProtKB-UniRule"/>
</dbReference>